<organism evidence="2 3">
    <name type="scientific">Pannus brasiliensis CCIBt3594</name>
    <dbReference type="NCBI Taxonomy" id="1427578"/>
    <lineage>
        <taxon>Bacteria</taxon>
        <taxon>Bacillati</taxon>
        <taxon>Cyanobacteriota</taxon>
        <taxon>Cyanophyceae</taxon>
        <taxon>Oscillatoriophycideae</taxon>
        <taxon>Chroococcales</taxon>
        <taxon>Microcystaceae</taxon>
        <taxon>Pannus</taxon>
    </lineage>
</organism>
<dbReference type="Pfam" id="PF14261">
    <property type="entry name" value="DUF4351"/>
    <property type="match status" value="1"/>
</dbReference>
<name>A0AAW9R1E2_9CHRO</name>
<dbReference type="PANTHER" id="PTHR34613:SF1">
    <property type="entry name" value="SLL6017 PROTEIN"/>
    <property type="match status" value="1"/>
</dbReference>
<dbReference type="AlphaFoldDB" id="A0AAW9R1E2"/>
<dbReference type="Proteomes" id="UP001328733">
    <property type="component" value="Unassembled WGS sequence"/>
</dbReference>
<dbReference type="PANTHER" id="PTHR34613">
    <property type="entry name" value="SLL0800 PROTEIN"/>
    <property type="match status" value="1"/>
</dbReference>
<reference evidence="2 3" key="1">
    <citation type="submission" date="2024-01" db="EMBL/GenBank/DDBJ databases">
        <title>Genomic insights into the taxonomy and metabolism of the cyanobacterium Pannus brasiliensis CCIBt3594.</title>
        <authorList>
            <person name="Machado M."/>
            <person name="Botero N.B."/>
            <person name="Andreote A.P.D."/>
            <person name="Feitosa A.M.T."/>
            <person name="Popin R."/>
            <person name="Sivonen K."/>
            <person name="Fiore M.F."/>
        </authorList>
    </citation>
    <scope>NUCLEOTIDE SEQUENCE [LARGE SCALE GENOMIC DNA]</scope>
    <source>
        <strain evidence="2 3">CCIBt3594</strain>
    </source>
</reference>
<feature type="domain" description="DUF4351" evidence="1">
    <location>
        <begin position="221"/>
        <end position="278"/>
    </location>
</feature>
<comment type="caution">
    <text evidence="2">The sequence shown here is derived from an EMBL/GenBank/DDBJ whole genome shotgun (WGS) entry which is preliminary data.</text>
</comment>
<dbReference type="EMBL" id="JBAFSM010000086">
    <property type="protein sequence ID" value="MEG3440286.1"/>
    <property type="molecule type" value="Genomic_DNA"/>
</dbReference>
<proteinExistence type="predicted"/>
<accession>A0AAW9R1E2</accession>
<evidence type="ECO:0000259" key="1">
    <source>
        <dbReference type="Pfam" id="PF14261"/>
    </source>
</evidence>
<keyword evidence="3" id="KW-1185">Reference proteome</keyword>
<gene>
    <name evidence="2" type="ORF">V0288_24375</name>
</gene>
<dbReference type="RefSeq" id="WP_332867755.1">
    <property type="nucleotide sequence ID" value="NZ_JBAFSM010000086.1"/>
</dbReference>
<dbReference type="InterPro" id="IPR025587">
    <property type="entry name" value="DUF4351"/>
</dbReference>
<dbReference type="NCBIfam" id="TIGR01784">
    <property type="entry name" value="T_den_put_tspse"/>
    <property type="match status" value="1"/>
</dbReference>
<evidence type="ECO:0000313" key="2">
    <source>
        <dbReference type="EMBL" id="MEG3440286.1"/>
    </source>
</evidence>
<sequence length="282" mass="32807">MYDNICQFLAESFSDDFARWLLGEPVSLTRLSPNELSLEPLRADALILLAAPEVVLHIEFQTEPRPDIPFRMADYRLRVYRRYPDRRMEQVVIYLKPSRSELVYWQSFEIPGTRHEFRVIRLWEQPEEVFWQSPGLLPLAVLSRSEDRERTLGEVARRIEGIENRRQQSNVAASTAILAGLLLEKEVIERLLRQELMRESVIYQEIIAEGKAQGKAEGKAEGKREEGIALVLRLLGKRFGSVPIEWQERVQNLSLDRLEDLGEALLDFTARSEVDAWFDRLD</sequence>
<evidence type="ECO:0000313" key="3">
    <source>
        <dbReference type="Proteomes" id="UP001328733"/>
    </source>
</evidence>
<protein>
    <submittedName>
        <fullName evidence="2">Rpn family recombination-promoting nuclease/putative transposase</fullName>
    </submittedName>
</protein>
<dbReference type="InterPro" id="IPR010106">
    <property type="entry name" value="RpnA"/>
</dbReference>